<proteinExistence type="predicted"/>
<dbReference type="AlphaFoldDB" id="A0A655BQ62"/>
<gene>
    <name evidence="1" type="ORF">ERS008202_00471</name>
</gene>
<dbReference type="Proteomes" id="UP000039541">
    <property type="component" value="Unassembled WGS sequence"/>
</dbReference>
<evidence type="ECO:0000313" key="1">
    <source>
        <dbReference type="EMBL" id="CNT64825.1"/>
    </source>
</evidence>
<reference evidence="1 2" key="1">
    <citation type="submission" date="2015-03" db="EMBL/GenBank/DDBJ databases">
        <authorList>
            <consortium name="Pathogen Informatics"/>
        </authorList>
    </citation>
    <scope>NUCLEOTIDE SEQUENCE [LARGE SCALE GENOMIC DNA]</scope>
    <source>
        <strain evidence="1 2">3476</strain>
    </source>
</reference>
<organism evidence="1 2">
    <name type="scientific">Salmonella enterica subsp. enterica serovar Bovismorbificans</name>
    <dbReference type="NCBI Taxonomy" id="58097"/>
    <lineage>
        <taxon>Bacteria</taxon>
        <taxon>Pseudomonadati</taxon>
        <taxon>Pseudomonadota</taxon>
        <taxon>Gammaproteobacteria</taxon>
        <taxon>Enterobacterales</taxon>
        <taxon>Enterobacteriaceae</taxon>
        <taxon>Salmonella</taxon>
    </lineage>
</organism>
<sequence length="45" mass="4940">MQNHARIIGVAAGISGNQSCQMGVQRIDNLFMDQLIGRRGRELLA</sequence>
<dbReference type="EMBL" id="CQPC01000004">
    <property type="protein sequence ID" value="CNT64825.1"/>
    <property type="molecule type" value="Genomic_DNA"/>
</dbReference>
<evidence type="ECO:0000313" key="2">
    <source>
        <dbReference type="Proteomes" id="UP000039541"/>
    </source>
</evidence>
<name>A0A655BQ62_SALET</name>
<accession>A0A655BQ62</accession>
<protein>
    <submittedName>
        <fullName evidence="1">Uncharacterized protein</fullName>
    </submittedName>
</protein>